<evidence type="ECO:0000313" key="2">
    <source>
        <dbReference type="Proteomes" id="UP000197468"/>
    </source>
</evidence>
<accession>A0A246J2J6</accession>
<keyword evidence="2" id="KW-1185">Reference proteome</keyword>
<proteinExistence type="predicted"/>
<organism evidence="1 2">
    <name type="scientific">Roseateles aquatilis</name>
    <dbReference type="NCBI Taxonomy" id="431061"/>
    <lineage>
        <taxon>Bacteria</taxon>
        <taxon>Pseudomonadati</taxon>
        <taxon>Pseudomonadota</taxon>
        <taxon>Betaproteobacteria</taxon>
        <taxon>Burkholderiales</taxon>
        <taxon>Sphaerotilaceae</taxon>
        <taxon>Roseateles</taxon>
    </lineage>
</organism>
<dbReference type="AlphaFoldDB" id="A0A246J2J6"/>
<dbReference type="Proteomes" id="UP000197468">
    <property type="component" value="Unassembled WGS sequence"/>
</dbReference>
<comment type="caution">
    <text evidence="1">The sequence shown here is derived from an EMBL/GenBank/DDBJ whole genome shotgun (WGS) entry which is preliminary data.</text>
</comment>
<sequence>MPYSHHSSIHASRPGDAEPLSMPFETILFTDEQIADLSAMARQDGFDSTADLIVELIAYERDRIEFRDRIMEGFRSTEFADVDERFFSDLDEYISRKCGVPSDEEHQR</sequence>
<dbReference type="EMBL" id="NIOF01000010">
    <property type="protein sequence ID" value="OWQ86830.1"/>
    <property type="molecule type" value="Genomic_DNA"/>
</dbReference>
<dbReference type="RefSeq" id="WP_088386498.1">
    <property type="nucleotide sequence ID" value="NZ_NIOF01000010.1"/>
</dbReference>
<protein>
    <submittedName>
        <fullName evidence="1">Uncharacterized protein</fullName>
    </submittedName>
</protein>
<name>A0A246J2J6_9BURK</name>
<reference evidence="1 2" key="1">
    <citation type="journal article" date="2008" name="Int. J. Syst. Evol. Microbiol.">
        <title>Description of Roseateles aquatilis sp. nov. and Roseateles terrae sp. nov., in the class Betaproteobacteria, and emended description of the genus Roseateles.</title>
        <authorList>
            <person name="Gomila M."/>
            <person name="Bowien B."/>
            <person name="Falsen E."/>
            <person name="Moore E.R."/>
            <person name="Lalucat J."/>
        </authorList>
    </citation>
    <scope>NUCLEOTIDE SEQUENCE [LARGE SCALE GENOMIC DNA]</scope>
    <source>
        <strain evidence="1 2">CCUG 48205</strain>
    </source>
</reference>
<evidence type="ECO:0000313" key="1">
    <source>
        <dbReference type="EMBL" id="OWQ86830.1"/>
    </source>
</evidence>
<gene>
    <name evidence="1" type="ORF">CDN99_19120</name>
</gene>